<dbReference type="RefSeq" id="WP_390327991.1">
    <property type="nucleotide sequence ID" value="NZ_JBHRTP010000040.1"/>
</dbReference>
<name>A0ABV7F5C0_9BURK</name>
<feature type="domain" description="VOC" evidence="1">
    <location>
        <begin position="5"/>
        <end position="137"/>
    </location>
</feature>
<sequence>MPINGLHHFAYRCRDAEETRHFYEDILGLPLFHYIRADIVPSTGEYCPYVHIFFRMTDGSCLAFFDLGDNVLPQPSPNTPEWVNHIALRVDTAAQLESMKQRLEAHGIAVLGVTDHRVFQSIYFFDPNGIRLELCAQLASDAQMNSEKQGIHEKIAAWSKEKAERLALLPAG</sequence>
<reference evidence="3" key="1">
    <citation type="journal article" date="2019" name="Int. J. Syst. Evol. Microbiol.">
        <title>The Global Catalogue of Microorganisms (GCM) 10K type strain sequencing project: providing services to taxonomists for standard genome sequencing and annotation.</title>
        <authorList>
            <consortium name="The Broad Institute Genomics Platform"/>
            <consortium name="The Broad Institute Genome Sequencing Center for Infectious Disease"/>
            <person name="Wu L."/>
            <person name="Ma J."/>
        </authorList>
    </citation>
    <scope>NUCLEOTIDE SEQUENCE [LARGE SCALE GENOMIC DNA]</scope>
    <source>
        <strain evidence="3">KCTC 42986</strain>
    </source>
</reference>
<dbReference type="Pfam" id="PF00903">
    <property type="entry name" value="Glyoxalase"/>
    <property type="match status" value="1"/>
</dbReference>
<evidence type="ECO:0000313" key="3">
    <source>
        <dbReference type="Proteomes" id="UP001595530"/>
    </source>
</evidence>
<dbReference type="EMBL" id="JBHRTP010000040">
    <property type="protein sequence ID" value="MFC3108992.1"/>
    <property type="molecule type" value="Genomic_DNA"/>
</dbReference>
<dbReference type="SUPFAM" id="SSF54593">
    <property type="entry name" value="Glyoxalase/Bleomycin resistance protein/Dihydroxybiphenyl dioxygenase"/>
    <property type="match status" value="1"/>
</dbReference>
<comment type="caution">
    <text evidence="2">The sequence shown here is derived from an EMBL/GenBank/DDBJ whole genome shotgun (WGS) entry which is preliminary data.</text>
</comment>
<dbReference type="Proteomes" id="UP001595530">
    <property type="component" value="Unassembled WGS sequence"/>
</dbReference>
<evidence type="ECO:0000313" key="2">
    <source>
        <dbReference type="EMBL" id="MFC3108992.1"/>
    </source>
</evidence>
<gene>
    <name evidence="2" type="ORF">ACFOFO_13670</name>
</gene>
<evidence type="ECO:0000259" key="1">
    <source>
        <dbReference type="PROSITE" id="PS51819"/>
    </source>
</evidence>
<accession>A0ABV7F5C0</accession>
<dbReference type="InterPro" id="IPR050383">
    <property type="entry name" value="GlyoxalaseI/FosfomycinResist"/>
</dbReference>
<dbReference type="InterPro" id="IPR029068">
    <property type="entry name" value="Glyas_Bleomycin-R_OHBP_Dase"/>
</dbReference>
<dbReference type="CDD" id="cd06587">
    <property type="entry name" value="VOC"/>
    <property type="match status" value="1"/>
</dbReference>
<proteinExistence type="predicted"/>
<dbReference type="InterPro" id="IPR037523">
    <property type="entry name" value="VOC_core"/>
</dbReference>
<dbReference type="Gene3D" id="3.10.180.10">
    <property type="entry name" value="2,3-Dihydroxybiphenyl 1,2-Dioxygenase, domain 1"/>
    <property type="match status" value="1"/>
</dbReference>
<dbReference type="PROSITE" id="PS51819">
    <property type="entry name" value="VOC"/>
    <property type="match status" value="1"/>
</dbReference>
<dbReference type="PANTHER" id="PTHR21366:SF30">
    <property type="entry name" value="BLL2330 PROTEIN"/>
    <property type="match status" value="1"/>
</dbReference>
<dbReference type="InterPro" id="IPR004360">
    <property type="entry name" value="Glyas_Fos-R_dOase_dom"/>
</dbReference>
<keyword evidence="3" id="KW-1185">Reference proteome</keyword>
<organism evidence="2 3">
    <name type="scientific">Undibacterium arcticum</name>
    <dbReference type="NCBI Taxonomy" id="1762892"/>
    <lineage>
        <taxon>Bacteria</taxon>
        <taxon>Pseudomonadati</taxon>
        <taxon>Pseudomonadota</taxon>
        <taxon>Betaproteobacteria</taxon>
        <taxon>Burkholderiales</taxon>
        <taxon>Oxalobacteraceae</taxon>
        <taxon>Undibacterium</taxon>
    </lineage>
</organism>
<protein>
    <submittedName>
        <fullName evidence="2">VOC family protein</fullName>
    </submittedName>
</protein>
<dbReference type="PANTHER" id="PTHR21366">
    <property type="entry name" value="GLYOXALASE FAMILY PROTEIN"/>
    <property type="match status" value="1"/>
</dbReference>